<keyword evidence="2 5" id="KW-0547">Nucleotide-binding</keyword>
<dbReference type="GO" id="GO:0046872">
    <property type="term" value="F:metal ion binding"/>
    <property type="evidence" value="ECO:0007669"/>
    <property type="project" value="UniProtKB-KW"/>
</dbReference>
<name>A0AAJ5X8V7_9SPHN</name>
<dbReference type="Pfam" id="PF01812">
    <property type="entry name" value="5-FTHF_cyc-lig"/>
    <property type="match status" value="1"/>
</dbReference>
<evidence type="ECO:0000256" key="5">
    <source>
        <dbReference type="RuleBase" id="RU361279"/>
    </source>
</evidence>
<dbReference type="PANTHER" id="PTHR23407:SF1">
    <property type="entry name" value="5-FORMYLTETRAHYDROFOLATE CYCLO-LIGASE"/>
    <property type="match status" value="1"/>
</dbReference>
<dbReference type="Proteomes" id="UP001218362">
    <property type="component" value="Chromosome"/>
</dbReference>
<evidence type="ECO:0000256" key="3">
    <source>
        <dbReference type="ARBA" id="ARBA00022840"/>
    </source>
</evidence>
<dbReference type="InterPro" id="IPR024185">
    <property type="entry name" value="FTHF_cligase-like_sf"/>
</dbReference>
<dbReference type="PIRSF" id="PIRSF006806">
    <property type="entry name" value="FTHF_cligase"/>
    <property type="match status" value="1"/>
</dbReference>
<sequence>MSEEERGFASPPCSLAEVDPAYSRLLDLKAWRKAERERIIAARMALRAVERAQMDARISERLEQLIGDPSGLVVSGYWPFRAEQDLRPLLARLAKRGARTALPVVIAKGQPLEFRVWQAGDPIERGVWNIPIPSKDAEVVVPDVTIAPVVGFDPGGYRLGYGGGFFDRTLAALLPHRPRLLGVGYELQAIPTIHPQAWDIPMDAVVTEARAARPEKA</sequence>
<dbReference type="InterPro" id="IPR037171">
    <property type="entry name" value="NagB/RpiA_transferase-like"/>
</dbReference>
<dbReference type="GO" id="GO:0035999">
    <property type="term" value="P:tetrahydrofolate interconversion"/>
    <property type="evidence" value="ECO:0007669"/>
    <property type="project" value="TreeGrafter"/>
</dbReference>
<dbReference type="GO" id="GO:0009396">
    <property type="term" value="P:folic acid-containing compound biosynthetic process"/>
    <property type="evidence" value="ECO:0007669"/>
    <property type="project" value="TreeGrafter"/>
</dbReference>
<dbReference type="SUPFAM" id="SSF100950">
    <property type="entry name" value="NagB/RpiA/CoA transferase-like"/>
    <property type="match status" value="1"/>
</dbReference>
<dbReference type="InterPro" id="IPR002698">
    <property type="entry name" value="FTHF_cligase"/>
</dbReference>
<dbReference type="GO" id="GO:0005524">
    <property type="term" value="F:ATP binding"/>
    <property type="evidence" value="ECO:0007669"/>
    <property type="project" value="UniProtKB-KW"/>
</dbReference>
<dbReference type="NCBIfam" id="TIGR02727">
    <property type="entry name" value="MTHFS_bact"/>
    <property type="match status" value="1"/>
</dbReference>
<comment type="catalytic activity">
    <reaction evidence="5">
        <text>(6S)-5-formyl-5,6,7,8-tetrahydrofolate + ATP = (6R)-5,10-methenyltetrahydrofolate + ADP + phosphate</text>
        <dbReference type="Rhea" id="RHEA:10488"/>
        <dbReference type="ChEBI" id="CHEBI:30616"/>
        <dbReference type="ChEBI" id="CHEBI:43474"/>
        <dbReference type="ChEBI" id="CHEBI:57455"/>
        <dbReference type="ChEBI" id="CHEBI:57457"/>
        <dbReference type="ChEBI" id="CHEBI:456216"/>
        <dbReference type="EC" id="6.3.3.2"/>
    </reaction>
</comment>
<dbReference type="GO" id="GO:0030272">
    <property type="term" value="F:5-formyltetrahydrofolate cyclo-ligase activity"/>
    <property type="evidence" value="ECO:0007669"/>
    <property type="project" value="UniProtKB-EC"/>
</dbReference>
<dbReference type="PANTHER" id="PTHR23407">
    <property type="entry name" value="ATPASE INHIBITOR/5-FORMYLTETRAHYDROFOLATE CYCLO-LIGASE"/>
    <property type="match status" value="1"/>
</dbReference>
<keyword evidence="5" id="KW-0460">Magnesium</keyword>
<evidence type="ECO:0000256" key="4">
    <source>
        <dbReference type="PIRSR" id="PIRSR006806-1"/>
    </source>
</evidence>
<keyword evidence="5" id="KW-0479">Metal-binding</keyword>
<dbReference type="AlphaFoldDB" id="A0AAJ5X8V7"/>
<evidence type="ECO:0000313" key="7">
    <source>
        <dbReference type="Proteomes" id="UP001218362"/>
    </source>
</evidence>
<dbReference type="Gene3D" id="3.40.50.10420">
    <property type="entry name" value="NagB/RpiA/CoA transferase-like"/>
    <property type="match status" value="1"/>
</dbReference>
<dbReference type="EC" id="6.3.3.2" evidence="5"/>
<feature type="binding site" evidence="4">
    <location>
        <position position="83"/>
    </location>
    <ligand>
        <name>substrate</name>
    </ligand>
</feature>
<organism evidence="6 7">
    <name type="scientific">Candidatus Andeanibacterium colombiense</name>
    <dbReference type="NCBI Taxonomy" id="3121345"/>
    <lineage>
        <taxon>Bacteria</taxon>
        <taxon>Pseudomonadati</taxon>
        <taxon>Pseudomonadota</taxon>
        <taxon>Alphaproteobacteria</taxon>
        <taxon>Sphingomonadales</taxon>
        <taxon>Sphingomonadaceae</taxon>
        <taxon>Candidatus Andeanibacterium</taxon>
    </lineage>
</organism>
<evidence type="ECO:0000313" key="6">
    <source>
        <dbReference type="EMBL" id="WEK47703.1"/>
    </source>
</evidence>
<dbReference type="EMBL" id="CP119316">
    <property type="protein sequence ID" value="WEK47703.1"/>
    <property type="molecule type" value="Genomic_DNA"/>
</dbReference>
<comment type="cofactor">
    <cofactor evidence="5">
        <name>Mg(2+)</name>
        <dbReference type="ChEBI" id="CHEBI:18420"/>
    </cofactor>
</comment>
<gene>
    <name evidence="6" type="ORF">P0Y56_05265</name>
</gene>
<evidence type="ECO:0000256" key="1">
    <source>
        <dbReference type="ARBA" id="ARBA00010638"/>
    </source>
</evidence>
<comment type="similarity">
    <text evidence="1 5">Belongs to the 5-formyltetrahydrofolate cyclo-ligase family.</text>
</comment>
<proteinExistence type="inferred from homology"/>
<keyword evidence="3 5" id="KW-0067">ATP-binding</keyword>
<keyword evidence="6" id="KW-0436">Ligase</keyword>
<reference evidence="6" key="1">
    <citation type="submission" date="2023-03" db="EMBL/GenBank/DDBJ databases">
        <title>Andean soil-derived lignocellulolytic bacterial consortium as a source of novel taxa and putative plastic-active enzymes.</title>
        <authorList>
            <person name="Diaz-Garcia L."/>
            <person name="Chuvochina M."/>
            <person name="Feuerriegel G."/>
            <person name="Bunk B."/>
            <person name="Sproer C."/>
            <person name="Streit W.R."/>
            <person name="Rodriguez L.M."/>
            <person name="Overmann J."/>
            <person name="Jimenez D.J."/>
        </authorList>
    </citation>
    <scope>NUCLEOTIDE SEQUENCE</scope>
    <source>
        <strain evidence="6">MAG 26</strain>
    </source>
</reference>
<protein>
    <recommendedName>
        <fullName evidence="5">5-formyltetrahydrofolate cyclo-ligase</fullName>
        <ecNumber evidence="5">6.3.3.2</ecNumber>
    </recommendedName>
</protein>
<evidence type="ECO:0000256" key="2">
    <source>
        <dbReference type="ARBA" id="ARBA00022741"/>
    </source>
</evidence>
<accession>A0AAJ5X8V7</accession>
<dbReference type="KEGG" id="acob:P0Y56_05265"/>